<evidence type="ECO:0000313" key="5">
    <source>
        <dbReference type="Proteomes" id="UP000315010"/>
    </source>
</evidence>
<dbReference type="OrthoDB" id="9801456at2"/>
<dbReference type="CDD" id="cd03354">
    <property type="entry name" value="LbH_SAT"/>
    <property type="match status" value="1"/>
</dbReference>
<dbReference type="EC" id="2.3.1.30" evidence="4"/>
<dbReference type="InterPro" id="IPR045304">
    <property type="entry name" value="LbH_SAT"/>
</dbReference>
<dbReference type="InterPro" id="IPR011004">
    <property type="entry name" value="Trimer_LpxA-like_sf"/>
</dbReference>
<dbReference type="Proteomes" id="UP000315010">
    <property type="component" value="Unassembled WGS sequence"/>
</dbReference>
<dbReference type="AlphaFoldDB" id="A0A5C5YWJ6"/>
<keyword evidence="2 4" id="KW-0808">Transferase</keyword>
<dbReference type="PANTHER" id="PTHR42811">
    <property type="entry name" value="SERINE ACETYLTRANSFERASE"/>
    <property type="match status" value="1"/>
</dbReference>
<dbReference type="NCBIfam" id="NF041874">
    <property type="entry name" value="EPS_EpsC"/>
    <property type="match status" value="1"/>
</dbReference>
<keyword evidence="5" id="KW-1185">Reference proteome</keyword>
<dbReference type="EMBL" id="SJPJ01000001">
    <property type="protein sequence ID" value="TWT79375.1"/>
    <property type="molecule type" value="Genomic_DNA"/>
</dbReference>
<keyword evidence="1" id="KW-0028">Amino-acid biosynthesis</keyword>
<dbReference type="InterPro" id="IPR042122">
    <property type="entry name" value="Ser_AcTrfase_N_sf"/>
</dbReference>
<dbReference type="Gene3D" id="1.10.3130.10">
    <property type="entry name" value="serine acetyltransferase, domain 1"/>
    <property type="match status" value="1"/>
</dbReference>
<evidence type="ECO:0000256" key="1">
    <source>
        <dbReference type="ARBA" id="ARBA00022605"/>
    </source>
</evidence>
<evidence type="ECO:0000256" key="2">
    <source>
        <dbReference type="ARBA" id="ARBA00022679"/>
    </source>
</evidence>
<dbReference type="Gene3D" id="2.160.10.10">
    <property type="entry name" value="Hexapeptide repeat proteins"/>
    <property type="match status" value="1"/>
</dbReference>
<gene>
    <name evidence="4" type="primary">cysE_1</name>
    <name evidence="4" type="ORF">CA13_07750</name>
</gene>
<reference evidence="4 5" key="1">
    <citation type="submission" date="2019-02" db="EMBL/GenBank/DDBJ databases">
        <title>Deep-cultivation of Planctomycetes and their phenomic and genomic characterization uncovers novel biology.</title>
        <authorList>
            <person name="Wiegand S."/>
            <person name="Jogler M."/>
            <person name="Boedeker C."/>
            <person name="Pinto D."/>
            <person name="Vollmers J."/>
            <person name="Rivas-Marin E."/>
            <person name="Kohn T."/>
            <person name="Peeters S.H."/>
            <person name="Heuer A."/>
            <person name="Rast P."/>
            <person name="Oberbeckmann S."/>
            <person name="Bunk B."/>
            <person name="Jeske O."/>
            <person name="Meyerdierks A."/>
            <person name="Storesund J.E."/>
            <person name="Kallscheuer N."/>
            <person name="Luecker S."/>
            <person name="Lage O.M."/>
            <person name="Pohl T."/>
            <person name="Merkel B.J."/>
            <person name="Hornburger P."/>
            <person name="Mueller R.-W."/>
            <person name="Bruemmer F."/>
            <person name="Labrenz M."/>
            <person name="Spormann A.M."/>
            <person name="Op Den Camp H."/>
            <person name="Overmann J."/>
            <person name="Amann R."/>
            <person name="Jetten M.S.M."/>
            <person name="Mascher T."/>
            <person name="Medema M.H."/>
            <person name="Devos D.P."/>
            <person name="Kaster A.-K."/>
            <person name="Ovreas L."/>
            <person name="Rohde M."/>
            <person name="Galperin M.Y."/>
            <person name="Jogler C."/>
        </authorList>
    </citation>
    <scope>NUCLEOTIDE SEQUENCE [LARGE SCALE GENOMIC DNA]</scope>
    <source>
        <strain evidence="4 5">CA13</strain>
    </source>
</reference>
<evidence type="ECO:0000313" key="4">
    <source>
        <dbReference type="EMBL" id="TWT79375.1"/>
    </source>
</evidence>
<dbReference type="RefSeq" id="WP_146394608.1">
    <property type="nucleotide sequence ID" value="NZ_SJPJ01000001.1"/>
</dbReference>
<name>A0A5C5YWJ6_9BACT</name>
<organism evidence="4 5">
    <name type="scientific">Novipirellula herctigrandis</name>
    <dbReference type="NCBI Taxonomy" id="2527986"/>
    <lineage>
        <taxon>Bacteria</taxon>
        <taxon>Pseudomonadati</taxon>
        <taxon>Planctomycetota</taxon>
        <taxon>Planctomycetia</taxon>
        <taxon>Pirellulales</taxon>
        <taxon>Pirellulaceae</taxon>
        <taxon>Novipirellula</taxon>
    </lineage>
</organism>
<keyword evidence="3 4" id="KW-0012">Acyltransferase</keyword>
<evidence type="ECO:0000256" key="3">
    <source>
        <dbReference type="ARBA" id="ARBA00023315"/>
    </source>
</evidence>
<dbReference type="FunFam" id="2.160.10.10:FF:000015">
    <property type="entry name" value="Serine acetyltransferase, plasmid"/>
    <property type="match status" value="1"/>
</dbReference>
<dbReference type="GO" id="GO:0009001">
    <property type="term" value="F:serine O-acetyltransferase activity"/>
    <property type="evidence" value="ECO:0007669"/>
    <property type="project" value="UniProtKB-EC"/>
</dbReference>
<sequence length="322" mass="35726">MASDFRLKEQLPNLTEQIVATYTKDDAMNHLGHCALPSYTAVVDILLDLKDILYPGYRRKVGLHAGNIRYHVGSLIDSLHDQLTTQIACALRHEHRVTQKHQDCESDVDFEAKGQAMAIELLVRIPELRRILATDAQAAYDGDPACRTTDEVVFCYPGFAAITVYRIAHELLKLQVPFIPRMMTEWAHQKTGIDIHPGATIGEHFFIDHGTGVVIGETCEIGDHVKLYQGVTLGALSFKTDEDGELIRGTKRHPTIENSVVVYANATILGGRTVVGKESVIGSSVWITKTVPPATTVTLEKPQLRVRSGKDDESIDEMNFQI</sequence>
<dbReference type="GO" id="GO:0008652">
    <property type="term" value="P:amino acid biosynthetic process"/>
    <property type="evidence" value="ECO:0007669"/>
    <property type="project" value="UniProtKB-KW"/>
</dbReference>
<proteinExistence type="predicted"/>
<accession>A0A5C5YWJ6</accession>
<comment type="caution">
    <text evidence="4">The sequence shown here is derived from an EMBL/GenBank/DDBJ whole genome shotgun (WGS) entry which is preliminary data.</text>
</comment>
<dbReference type="InterPro" id="IPR053376">
    <property type="entry name" value="Serine_acetyltransferase"/>
</dbReference>
<dbReference type="SUPFAM" id="SSF51161">
    <property type="entry name" value="Trimeric LpxA-like enzymes"/>
    <property type="match status" value="1"/>
</dbReference>
<protein>
    <submittedName>
        <fullName evidence="4">Serine acetyltransferase</fullName>
        <ecNumber evidence="4">2.3.1.30</ecNumber>
    </submittedName>
</protein>